<protein>
    <submittedName>
        <fullName evidence="2">Protein RFT1 homolog</fullName>
    </submittedName>
</protein>
<evidence type="ECO:0000313" key="2">
    <source>
        <dbReference type="WBParaSite" id="RSKR_0000187375.1"/>
    </source>
</evidence>
<reference evidence="2" key="1">
    <citation type="submission" date="2016-11" db="UniProtKB">
        <authorList>
            <consortium name="WormBaseParasite"/>
        </authorList>
    </citation>
    <scope>IDENTIFICATION</scope>
    <source>
        <strain evidence="2">KR3021</strain>
    </source>
</reference>
<dbReference type="Proteomes" id="UP000095286">
    <property type="component" value="Unplaced"/>
</dbReference>
<dbReference type="WBParaSite" id="RSKR_0000187375.1">
    <property type="protein sequence ID" value="RSKR_0000187375.1"/>
    <property type="gene ID" value="RSKR_0000187375"/>
</dbReference>
<evidence type="ECO:0000313" key="1">
    <source>
        <dbReference type="Proteomes" id="UP000095286"/>
    </source>
</evidence>
<organism evidence="1 2">
    <name type="scientific">Rhabditophanes sp. KR3021</name>
    <dbReference type="NCBI Taxonomy" id="114890"/>
    <lineage>
        <taxon>Eukaryota</taxon>
        <taxon>Metazoa</taxon>
        <taxon>Ecdysozoa</taxon>
        <taxon>Nematoda</taxon>
        <taxon>Chromadorea</taxon>
        <taxon>Rhabditida</taxon>
        <taxon>Tylenchina</taxon>
        <taxon>Panagrolaimomorpha</taxon>
        <taxon>Strongyloidoidea</taxon>
        <taxon>Alloionematidae</taxon>
        <taxon>Rhabditophanes</taxon>
    </lineage>
</organism>
<name>A0AC35TLP2_9BILA</name>
<proteinExistence type="predicted"/>
<accession>A0AC35TLP2</accession>
<sequence length="392" mass="44944">MDFFGDNVKFKMQIQALASLLSIFANIYYINNADINLLSVINVRFVLFYNIVHYISIQPMRKAILELKKPLKNLNRHLTLSHLFIYIAILFFGLIWMFFTPSLKPQYNISTLKLIICFGSSVLIESLAEKDVIVAMNYDNTKQLTIGQCLALIVRQVGPAVLMSFNLSSTVTSFCFCQLIGSIAFVVVHHRMGKEYSYLVDSPTDKAFPTTFNQIKHFYDKEILNQVWNNYKYGLHELTWKHCASIVMTFTNLLTLKEQFIFNQIQFLSLAIINGAFMPIIEYINNDLQYKIYKNSRIGDYNEDKAVELTSTIKSTLKGFILSGVIVCLFSCTYSQTIIKMYNVTLLANNSGGKLLFLQSCYLALIMIYELIENLITSSLQEKAVRFGLILN</sequence>